<accession>A0ABS9DQ37</accession>
<evidence type="ECO:0000313" key="2">
    <source>
        <dbReference type="Proteomes" id="UP001108089"/>
    </source>
</evidence>
<organism evidence="1 2">
    <name type="scientific">Gordonia tangerina</name>
    <dbReference type="NCBI Taxonomy" id="2911060"/>
    <lineage>
        <taxon>Bacteria</taxon>
        <taxon>Bacillati</taxon>
        <taxon>Actinomycetota</taxon>
        <taxon>Actinomycetes</taxon>
        <taxon>Mycobacteriales</taxon>
        <taxon>Gordoniaceae</taxon>
        <taxon>Gordonia</taxon>
    </lineage>
</organism>
<gene>
    <name evidence="1" type="ORF">L1892_20150</name>
</gene>
<evidence type="ECO:0008006" key="3">
    <source>
        <dbReference type="Google" id="ProtNLM"/>
    </source>
</evidence>
<comment type="caution">
    <text evidence="1">The sequence shown here is derived from an EMBL/GenBank/DDBJ whole genome shotgun (WGS) entry which is preliminary data.</text>
</comment>
<name>A0ABS9DQ37_9ACTN</name>
<reference evidence="1" key="1">
    <citation type="submission" date="2022-01" db="EMBL/GenBank/DDBJ databases">
        <title>Gordonia xiamenensis sp. nov., isolated from surface seawater in Xiamen.</title>
        <authorList>
            <person name="He Y.F."/>
        </authorList>
    </citation>
    <scope>NUCLEOTIDE SEQUENCE</scope>
    <source>
        <strain evidence="1">GW1C4-4</strain>
    </source>
</reference>
<dbReference type="EMBL" id="JAKGCU010000024">
    <property type="protein sequence ID" value="MCF3940687.1"/>
    <property type="molecule type" value="Genomic_DNA"/>
</dbReference>
<proteinExistence type="predicted"/>
<dbReference type="RefSeq" id="WP_235725431.1">
    <property type="nucleotide sequence ID" value="NZ_JAKGCU010000024.1"/>
</dbReference>
<keyword evidence="2" id="KW-1185">Reference proteome</keyword>
<sequence length="105" mass="11887">MSDQPRLHVTQQALFSEDHGVWTARYGGEDWSVTAESKEAALDLLRETLEARLDDADYHSRRIGLGEAAALGLHAEEGFSARFINREDYEARMITMMEETLQADD</sequence>
<protein>
    <recommendedName>
        <fullName evidence="3">DUF2188 domain-containing protein</fullName>
    </recommendedName>
</protein>
<dbReference type="Proteomes" id="UP001108089">
    <property type="component" value="Unassembled WGS sequence"/>
</dbReference>
<evidence type="ECO:0000313" key="1">
    <source>
        <dbReference type="EMBL" id="MCF3940687.1"/>
    </source>
</evidence>